<dbReference type="eggNOG" id="COG3712">
    <property type="taxonomic scope" value="Bacteria"/>
</dbReference>
<dbReference type="InterPro" id="IPR012373">
    <property type="entry name" value="Ferrdict_sens_TM"/>
</dbReference>
<dbReference type="InterPro" id="IPR006860">
    <property type="entry name" value="FecR"/>
</dbReference>
<organism evidence="3 4">
    <name type="scientific">Mucilaginibacter paludis DSM 18603</name>
    <dbReference type="NCBI Taxonomy" id="714943"/>
    <lineage>
        <taxon>Bacteria</taxon>
        <taxon>Pseudomonadati</taxon>
        <taxon>Bacteroidota</taxon>
        <taxon>Sphingobacteriia</taxon>
        <taxon>Sphingobacteriales</taxon>
        <taxon>Sphingobacteriaceae</taxon>
        <taxon>Mucilaginibacter</taxon>
    </lineage>
</organism>
<reference evidence="3" key="1">
    <citation type="submission" date="2011-09" db="EMBL/GenBank/DDBJ databases">
        <title>The permanent draft genome of Mucilaginibacter paludis DSM 18603.</title>
        <authorList>
            <consortium name="US DOE Joint Genome Institute (JGI-PGF)"/>
            <person name="Lucas S."/>
            <person name="Han J."/>
            <person name="Lapidus A."/>
            <person name="Bruce D."/>
            <person name="Goodwin L."/>
            <person name="Pitluck S."/>
            <person name="Peters L."/>
            <person name="Kyrpides N."/>
            <person name="Mavromatis K."/>
            <person name="Ivanova N."/>
            <person name="Mikhailova N."/>
            <person name="Held B."/>
            <person name="Detter J.C."/>
            <person name="Tapia R."/>
            <person name="Han C."/>
            <person name="Land M."/>
            <person name="Hauser L."/>
            <person name="Markowitz V."/>
            <person name="Cheng J.-F."/>
            <person name="Hugenholtz P."/>
            <person name="Woyke T."/>
            <person name="Wu D."/>
            <person name="Tindall B."/>
            <person name="Brambilla E."/>
            <person name="Klenk H.-P."/>
            <person name="Eisen J.A."/>
        </authorList>
    </citation>
    <scope>NUCLEOTIDE SEQUENCE [LARGE SCALE GENOMIC DNA]</scope>
    <source>
        <strain evidence="3">DSM 18603</strain>
    </source>
</reference>
<sequence>MGVISIVVMSNKKNQQELKAILTKYINSQASLEEQEAVNSWYQSLGVGDEQDPALNDAVLKDKLKQSIQLYLRRKITGSNHWLRPHYLKYAAACLLLITAGIVIYSRVTALRESAKKEIVLFTGRGEHKQLHLADGSEVLLNVGSKLVISKDFGDKRRDVTLIGEAFFKVAKNPDKPFFIHSGNLETRVVGTSFNINAYPDLEKIKVAVLTGKVKVSGMVNGHNKILAQGMTKGATLSFYKATGNTELKIEDTELLTAWSSNKLYIDNATISDIARQLQRYYNIKVVNTVAANLKDRYTISFGKESMKVVLQTLSVLTRRKFVYADNQITIK</sequence>
<dbReference type="InterPro" id="IPR032508">
    <property type="entry name" value="FecR_C"/>
</dbReference>
<dbReference type="Proteomes" id="UP000002774">
    <property type="component" value="Chromosome"/>
</dbReference>
<gene>
    <name evidence="3" type="ORF">Mucpa_5453</name>
</gene>
<dbReference type="Gene3D" id="3.55.50.30">
    <property type="match status" value="1"/>
</dbReference>
<dbReference type="PANTHER" id="PTHR30273:SF2">
    <property type="entry name" value="PROTEIN FECR"/>
    <property type="match status" value="1"/>
</dbReference>
<accession>H1YAR6</accession>
<protein>
    <submittedName>
        <fullName evidence="3">Anti-FecI sigma factor, FecR</fullName>
    </submittedName>
</protein>
<evidence type="ECO:0000313" key="3">
    <source>
        <dbReference type="EMBL" id="EHQ29525.1"/>
    </source>
</evidence>
<feature type="domain" description="FecR protein" evidence="1">
    <location>
        <begin position="121"/>
        <end position="215"/>
    </location>
</feature>
<dbReference type="AlphaFoldDB" id="H1YAR6"/>
<keyword evidence="4" id="KW-1185">Reference proteome</keyword>
<proteinExistence type="predicted"/>
<dbReference type="STRING" id="714943.Mucpa_5453"/>
<dbReference type="PANTHER" id="PTHR30273">
    <property type="entry name" value="PERIPLASMIC SIGNAL SENSOR AND SIGMA FACTOR ACTIVATOR FECR-RELATED"/>
    <property type="match status" value="1"/>
</dbReference>
<dbReference type="EMBL" id="CM001403">
    <property type="protein sequence ID" value="EHQ29525.1"/>
    <property type="molecule type" value="Genomic_DNA"/>
</dbReference>
<evidence type="ECO:0000313" key="4">
    <source>
        <dbReference type="Proteomes" id="UP000002774"/>
    </source>
</evidence>
<dbReference type="HOGENOM" id="CLU_050192_2_1_10"/>
<dbReference type="Pfam" id="PF16344">
    <property type="entry name" value="FecR_C"/>
    <property type="match status" value="1"/>
</dbReference>
<evidence type="ECO:0000259" key="1">
    <source>
        <dbReference type="Pfam" id="PF04773"/>
    </source>
</evidence>
<evidence type="ECO:0000259" key="2">
    <source>
        <dbReference type="Pfam" id="PF16344"/>
    </source>
</evidence>
<dbReference type="Gene3D" id="2.60.120.1440">
    <property type="match status" value="1"/>
</dbReference>
<dbReference type="PIRSF" id="PIRSF018266">
    <property type="entry name" value="FecR"/>
    <property type="match status" value="1"/>
</dbReference>
<dbReference type="GO" id="GO:0016989">
    <property type="term" value="F:sigma factor antagonist activity"/>
    <property type="evidence" value="ECO:0007669"/>
    <property type="project" value="TreeGrafter"/>
</dbReference>
<name>H1YAR6_9SPHI</name>
<feature type="domain" description="Protein FecR C-terminal" evidence="2">
    <location>
        <begin position="263"/>
        <end position="331"/>
    </location>
</feature>
<dbReference type="Pfam" id="PF04773">
    <property type="entry name" value="FecR"/>
    <property type="match status" value="1"/>
</dbReference>